<sequence length="1410" mass="151441">MSAYGLHAPHLAPSGCAFAVALRLTPHDASPHRGRLAAHLVTARDDCVTVWEVRLLEEATRLYCVRSHRLFGNATGLARVQLEAKEGQDERERVLVSFKDAKMSLLEWSDAAGDLQTVSIHTYERAPQLSSGLPPNFRAVLAGDPASRCAALLLPGDAIAVLPFFQDEAELEMMDELSGASGLHAGDMGRSLPYAPSFVLPLRDVDASIRNVRDVVFLPDFQRPTLAVLFSSEQTWTGRLNEHRDVCSVYLMTLDLTISSTHPLISTRSSLPYNCLYLTACPAYIGGGVLVATPTALFHVDQGGKVVGLALGEWHAMTSDLSLPLRPAEGRDVTRGPLNLNGSHIVFPPAQDRATSALLFARDGEVYAVVFELDGRSLSKLSLELRSTTVPPAQALTLPDSSLVFVGSMVGHSELLRMESRLKVKGEGDADIKPDAAAQAMELDIDDDLYGDSGAGASANGHSLAAAETEMHLLACARMPGLGPVLDVTAAVMPGEDAVEARAAQTAACTGAAPTGGLTLFEPKLLPRKRHRLALDAASGIWVLPQQRPDAHSLALASSDTSTTLFSLSADGDVSIVATLAERTINATALAPRGAETAAFFARAVPQGLEVLTANGDVLQAVSVSGKGKAPSSDAGEDAEVYQAHLNETHAAIVRNEGQLQLHAYDEASERFSRVALPQELHRARYSSASLFEDRHGYFRWAKASTSAAPTARRADAATASKASRMDELDEEIDYGDDDMPAVATEPALDQQDPLRNGTNGHAAAPRAHAGSWLVLVTADGVVEIRALTDLALAWCSNSLSALPQRLDYTPQTGSASAESGLYVVQACMCVIGDAPHLAVSFENGLVTVYEAVPFAPQGDEASAAPETETAPRLSLSFVKVLGRQLSTTDVAGPASEDEVATLAATLTPFVGLGELSGVFLGGEQSGWVFKDPAGPLRFRESAEGGIDVCIPLRCPRTPLRFLFSQYGTICTAELPDLSFDLDVPYRHLPSPRTYTHLAAHPVTRTLVAASESPQRFNLFDPEEGTVVQDPALDPSPAYTARGALELFVDSTGAPVDGYEFDQCEFACCVELVTLASVSTLERTRDYIAVGTMTAHGEDRPSNGVIYIFDVVEVVANPEDPAARYRLRLVFKEKLKAPITTITDINGFLVVTMGQKLFVRSLENDEWLITIAFLDIPYQTTMIRRINNFLLLSDVRKSTWFVAFQESPYRLVVLGKDFVDTSAATGDYLVDGANLGIVSTSTERVMRLFDYAPNVPASQGGLKLMLRAEYQLAAEPSCTLMIPGAAPEGGFSQQSEIVYGMRNGSIDTLVPVEQGAFQRLQLLQTQLVRNVQHVAGLNPRAYRAVRNDHVSRPLMKGILDGMLLSTFESLPRPKMIELVDALQGAMGESGADQALRDIASLRSHWGQAIG</sequence>
<name>A0A316Z824_9BASI</name>
<dbReference type="InterPro" id="IPR015943">
    <property type="entry name" value="WD40/YVTN_repeat-like_dom_sf"/>
</dbReference>
<keyword evidence="7" id="KW-1185">Reference proteome</keyword>
<dbReference type="Pfam" id="PF10433">
    <property type="entry name" value="Beta-prop_RSE1_1st"/>
    <property type="match status" value="1"/>
</dbReference>
<dbReference type="GO" id="GO:0005634">
    <property type="term" value="C:nucleus"/>
    <property type="evidence" value="ECO:0007669"/>
    <property type="project" value="UniProtKB-SubCell"/>
</dbReference>
<dbReference type="STRING" id="58919.A0A316Z824"/>
<dbReference type="InterPro" id="IPR050358">
    <property type="entry name" value="RSE1/DDB1/CFT1"/>
</dbReference>
<dbReference type="Gene3D" id="1.10.150.910">
    <property type="match status" value="1"/>
</dbReference>
<dbReference type="OrthoDB" id="6109at2759"/>
<evidence type="ECO:0000256" key="1">
    <source>
        <dbReference type="ARBA" id="ARBA00004123"/>
    </source>
</evidence>
<dbReference type="InterPro" id="IPR004871">
    <property type="entry name" value="RSE1/DDB1/CPSF1_C"/>
</dbReference>
<organism evidence="6 7">
    <name type="scientific">Tilletiopsis washingtonensis</name>
    <dbReference type="NCBI Taxonomy" id="58919"/>
    <lineage>
        <taxon>Eukaryota</taxon>
        <taxon>Fungi</taxon>
        <taxon>Dikarya</taxon>
        <taxon>Basidiomycota</taxon>
        <taxon>Ustilaginomycotina</taxon>
        <taxon>Exobasidiomycetes</taxon>
        <taxon>Entylomatales</taxon>
        <taxon>Entylomatales incertae sedis</taxon>
        <taxon>Tilletiopsis</taxon>
    </lineage>
</organism>
<feature type="domain" description="RSE1/DDB1/CPSF1 C-terminal" evidence="3">
    <location>
        <begin position="1052"/>
        <end position="1368"/>
    </location>
</feature>
<gene>
    <name evidence="6" type="ORF">FA09DRAFT_331548</name>
</gene>
<feature type="domain" description="RSE1/DDB1/CPSF1 first beta-propeller" evidence="4">
    <location>
        <begin position="37"/>
        <end position="421"/>
    </location>
</feature>
<dbReference type="InterPro" id="IPR058543">
    <property type="entry name" value="Beta-prop_RSE1/DDB1/CPSF1_2nd"/>
</dbReference>
<dbReference type="RefSeq" id="XP_025596602.1">
    <property type="nucleotide sequence ID" value="XM_025743071.1"/>
</dbReference>
<comment type="subcellular location">
    <subcellularLocation>
        <location evidence="1">Nucleus</location>
    </subcellularLocation>
</comment>
<dbReference type="Proteomes" id="UP000245946">
    <property type="component" value="Unassembled WGS sequence"/>
</dbReference>
<evidence type="ECO:0000313" key="7">
    <source>
        <dbReference type="Proteomes" id="UP000245946"/>
    </source>
</evidence>
<accession>A0A316Z824</accession>
<evidence type="ECO:0000259" key="4">
    <source>
        <dbReference type="Pfam" id="PF10433"/>
    </source>
</evidence>
<dbReference type="PANTHER" id="PTHR10644">
    <property type="entry name" value="DNA REPAIR/RNA PROCESSING CPSF FAMILY"/>
    <property type="match status" value="1"/>
</dbReference>
<dbReference type="Pfam" id="PF23726">
    <property type="entry name" value="Beta-prop_RSE1_2nd"/>
    <property type="match status" value="1"/>
</dbReference>
<protein>
    <recommendedName>
        <fullName evidence="8">Cleavage/polyadenylation specificity factor A subunit C-terminal domain-containing protein</fullName>
    </recommendedName>
</protein>
<proteinExistence type="predicted"/>
<dbReference type="GeneID" id="37270615"/>
<reference evidence="6 7" key="1">
    <citation type="journal article" date="2018" name="Mol. Biol. Evol.">
        <title>Broad Genomic Sampling Reveals a Smut Pathogenic Ancestry of the Fungal Clade Ustilaginomycotina.</title>
        <authorList>
            <person name="Kijpornyongpan T."/>
            <person name="Mondo S.J."/>
            <person name="Barry K."/>
            <person name="Sandor L."/>
            <person name="Lee J."/>
            <person name="Lipzen A."/>
            <person name="Pangilinan J."/>
            <person name="LaButti K."/>
            <person name="Hainaut M."/>
            <person name="Henrissat B."/>
            <person name="Grigoriev I.V."/>
            <person name="Spatafora J.W."/>
            <person name="Aime M.C."/>
        </authorList>
    </citation>
    <scope>NUCLEOTIDE SEQUENCE [LARGE SCALE GENOMIC DNA]</scope>
    <source>
        <strain evidence="6 7">MCA 4186</strain>
    </source>
</reference>
<evidence type="ECO:0000259" key="3">
    <source>
        <dbReference type="Pfam" id="PF03178"/>
    </source>
</evidence>
<dbReference type="InterPro" id="IPR018846">
    <property type="entry name" value="Beta-prop_RSE1/DDB1/CPSF1_1st"/>
</dbReference>
<keyword evidence="2" id="KW-0539">Nucleus</keyword>
<evidence type="ECO:0000256" key="2">
    <source>
        <dbReference type="ARBA" id="ARBA00023242"/>
    </source>
</evidence>
<evidence type="ECO:0000313" key="6">
    <source>
        <dbReference type="EMBL" id="PWN96323.1"/>
    </source>
</evidence>
<evidence type="ECO:0000259" key="5">
    <source>
        <dbReference type="Pfam" id="PF23726"/>
    </source>
</evidence>
<dbReference type="Gene3D" id="2.130.10.10">
    <property type="entry name" value="YVTN repeat-like/Quinoprotein amine dehydrogenase"/>
    <property type="match status" value="2"/>
</dbReference>
<evidence type="ECO:0008006" key="8">
    <source>
        <dbReference type="Google" id="ProtNLM"/>
    </source>
</evidence>
<dbReference type="GO" id="GO:0003676">
    <property type="term" value="F:nucleic acid binding"/>
    <property type="evidence" value="ECO:0007669"/>
    <property type="project" value="InterPro"/>
</dbReference>
<dbReference type="EMBL" id="KZ819300">
    <property type="protein sequence ID" value="PWN96323.1"/>
    <property type="molecule type" value="Genomic_DNA"/>
</dbReference>
<dbReference type="Pfam" id="PF03178">
    <property type="entry name" value="CPSF_A"/>
    <property type="match status" value="1"/>
</dbReference>
<feature type="domain" description="RSE1/DDB1/CPSF1 second beta-propeller" evidence="5">
    <location>
        <begin position="528"/>
        <end position="939"/>
    </location>
</feature>